<dbReference type="EMBL" id="MN739698">
    <property type="protein sequence ID" value="QHT21905.1"/>
    <property type="molecule type" value="Genomic_DNA"/>
</dbReference>
<dbReference type="PROSITE" id="PS51192">
    <property type="entry name" value="HELICASE_ATP_BIND_1"/>
    <property type="match status" value="1"/>
</dbReference>
<dbReference type="CDD" id="cd18793">
    <property type="entry name" value="SF2_C_SNF"/>
    <property type="match status" value="1"/>
</dbReference>
<dbReference type="InterPro" id="IPR014001">
    <property type="entry name" value="Helicase_ATP-bd"/>
</dbReference>
<feature type="domain" description="Helicase C-terminal" evidence="3">
    <location>
        <begin position="462"/>
        <end position="642"/>
    </location>
</feature>
<evidence type="ECO:0000313" key="4">
    <source>
        <dbReference type="EMBL" id="QHT21905.1"/>
    </source>
</evidence>
<dbReference type="PANTHER" id="PTHR45766">
    <property type="entry name" value="DNA ANNEALING HELICASE AND ENDONUCLEASE ZRANB3 FAMILY MEMBER"/>
    <property type="match status" value="1"/>
</dbReference>
<proteinExistence type="predicted"/>
<dbReference type="InterPro" id="IPR027417">
    <property type="entry name" value="P-loop_NTPase"/>
</dbReference>
<dbReference type="GO" id="GO:0003677">
    <property type="term" value="F:DNA binding"/>
    <property type="evidence" value="ECO:0007669"/>
    <property type="project" value="InterPro"/>
</dbReference>
<dbReference type="PANTHER" id="PTHR45766:SF6">
    <property type="entry name" value="SWI_SNF-RELATED MATRIX-ASSOCIATED ACTIN-DEPENDENT REGULATOR OF CHROMATIN SUBFAMILY A-LIKE PROTEIN 1"/>
    <property type="match status" value="1"/>
</dbReference>
<dbReference type="AlphaFoldDB" id="A0A6C0E3C5"/>
<organism evidence="4">
    <name type="scientific">viral metagenome</name>
    <dbReference type="NCBI Taxonomy" id="1070528"/>
    <lineage>
        <taxon>unclassified sequences</taxon>
        <taxon>metagenomes</taxon>
        <taxon>organismal metagenomes</taxon>
    </lineage>
</organism>
<dbReference type="SMART" id="SM00490">
    <property type="entry name" value="HELICc"/>
    <property type="match status" value="1"/>
</dbReference>
<evidence type="ECO:0000259" key="3">
    <source>
        <dbReference type="PROSITE" id="PS51194"/>
    </source>
</evidence>
<dbReference type="GO" id="GO:0005524">
    <property type="term" value="F:ATP binding"/>
    <property type="evidence" value="ECO:0007669"/>
    <property type="project" value="InterPro"/>
</dbReference>
<dbReference type="SMART" id="SM00487">
    <property type="entry name" value="DEXDc"/>
    <property type="match status" value="1"/>
</dbReference>
<feature type="domain" description="Helicase ATP-binding" evidence="2">
    <location>
        <begin position="69"/>
        <end position="238"/>
    </location>
</feature>
<dbReference type="InterPro" id="IPR001650">
    <property type="entry name" value="Helicase_C-like"/>
</dbReference>
<dbReference type="Gene3D" id="3.40.50.300">
    <property type="entry name" value="P-loop containing nucleotide triphosphate hydrolases"/>
    <property type="match status" value="2"/>
</dbReference>
<sequence>MSYNKYDTSNFDKQYVNLTKNGRLFPTWLMANFKKFKLPEIVLDNSDPCNDTVLGKELRKYQEFVGKYMDFNSPFRDILLYHGLGSGKTRTSLNIYNILYNSSPDWNIFILLKASLKESTWIKELEKWLQKEEKEFRKNNIIFVSYDAPTADKIFLEKVKNTDVSKKSMYIIDECHNFIRNVYSNISSKQGRRALTIYEHILQDKKDNDNVRVILISGSPAVNVPFELAILFNLLRPNIFPTSEVKFNEMYISNEAFPVLKPSEMNNFQRRILGLVSYYIGSTPDYYAKKNINYLDVEMSEYQTFIYKYYEEIEEKINKKSKSGNYMSYTSQSCNFVFPMMSQGYSGETRPRPRDFKITETEINEIINENKDTKDDKQKYYKVNEYLQKCEKFVNEFDNYLDKKLNEDMKNKHTLIDDVANFKSFVLENENKSYDIIFKDFIASTDKKSELFKAMYNCSAKLLLMILIMLHSKGLIQIYSNNVVMEGFQIMDVYLKYFGFVFYNDDKDAKYNGFRYIKYYGGIDQQERSRLLDVFNKSENMSGEIIKIIMISPAGSEGISLNNVRQVHIFEPFWNETRIMQMIGRAVRQCSHKNLPKEERIVDVYRYKSVRKNNTDRWTTDQFKENLARSKEGLIQSFLDAIKSAAVDCVLNKNHNFLVGDYKCFQFEEKSLFDNIIAPAYKDDIYDDKKLDNGLNAPGSKVSTIRVVKIKAVLQLLSDDVAHSENKTDEEKYSQPEYYWYNDSSHVVYDFDLHYAIGKVGVDSENIPLKLDNETYIITRIIPIPIIKR</sequence>
<dbReference type="Pfam" id="PF04851">
    <property type="entry name" value="ResIII"/>
    <property type="match status" value="1"/>
</dbReference>
<accession>A0A6C0E3C5</accession>
<dbReference type="PROSITE" id="PS51194">
    <property type="entry name" value="HELICASE_CTER"/>
    <property type="match status" value="1"/>
</dbReference>
<protein>
    <recommendedName>
        <fullName evidence="5">Helicase ATP-binding domain-containing protein</fullName>
    </recommendedName>
</protein>
<dbReference type="Pfam" id="PF00271">
    <property type="entry name" value="Helicase_C"/>
    <property type="match status" value="1"/>
</dbReference>
<evidence type="ECO:0000259" key="2">
    <source>
        <dbReference type="PROSITE" id="PS51192"/>
    </source>
</evidence>
<dbReference type="GO" id="GO:0016787">
    <property type="term" value="F:hydrolase activity"/>
    <property type="evidence" value="ECO:0007669"/>
    <property type="project" value="UniProtKB-KW"/>
</dbReference>
<name>A0A6C0E3C5_9ZZZZ</name>
<dbReference type="GO" id="GO:0031297">
    <property type="term" value="P:replication fork processing"/>
    <property type="evidence" value="ECO:0007669"/>
    <property type="project" value="TreeGrafter"/>
</dbReference>
<keyword evidence="1" id="KW-0378">Hydrolase</keyword>
<evidence type="ECO:0000256" key="1">
    <source>
        <dbReference type="ARBA" id="ARBA00022801"/>
    </source>
</evidence>
<dbReference type="InterPro" id="IPR006935">
    <property type="entry name" value="Helicase/UvrB_N"/>
</dbReference>
<dbReference type="GO" id="GO:0006281">
    <property type="term" value="P:DNA repair"/>
    <property type="evidence" value="ECO:0007669"/>
    <property type="project" value="TreeGrafter"/>
</dbReference>
<dbReference type="InterPro" id="IPR049730">
    <property type="entry name" value="SNF2/RAD54-like_C"/>
</dbReference>
<reference evidence="4" key="1">
    <citation type="journal article" date="2020" name="Nature">
        <title>Giant virus diversity and host interactions through global metagenomics.</title>
        <authorList>
            <person name="Schulz F."/>
            <person name="Roux S."/>
            <person name="Paez-Espino D."/>
            <person name="Jungbluth S."/>
            <person name="Walsh D.A."/>
            <person name="Denef V.J."/>
            <person name="McMahon K.D."/>
            <person name="Konstantinidis K.T."/>
            <person name="Eloe-Fadrosh E.A."/>
            <person name="Kyrpides N.C."/>
            <person name="Woyke T."/>
        </authorList>
    </citation>
    <scope>NUCLEOTIDE SEQUENCE</scope>
    <source>
        <strain evidence="4">GVMAG-M-3300023179-103</strain>
    </source>
</reference>
<evidence type="ECO:0008006" key="5">
    <source>
        <dbReference type="Google" id="ProtNLM"/>
    </source>
</evidence>
<dbReference type="SUPFAM" id="SSF52540">
    <property type="entry name" value="P-loop containing nucleoside triphosphate hydrolases"/>
    <property type="match status" value="2"/>
</dbReference>